<evidence type="ECO:0000259" key="5">
    <source>
        <dbReference type="PROSITE" id="PS51078"/>
    </source>
</evidence>
<keyword evidence="2" id="KW-0238">DNA-binding</keyword>
<keyword evidence="3" id="KW-0804">Transcription</keyword>
<dbReference type="SMART" id="SM00346">
    <property type="entry name" value="HTH_ICLR"/>
    <property type="match status" value="1"/>
</dbReference>
<dbReference type="InterPro" id="IPR029016">
    <property type="entry name" value="GAF-like_dom_sf"/>
</dbReference>
<dbReference type="SUPFAM" id="SSF55781">
    <property type="entry name" value="GAF domain-like"/>
    <property type="match status" value="1"/>
</dbReference>
<dbReference type="PROSITE" id="PS51078">
    <property type="entry name" value="ICLR_ED"/>
    <property type="match status" value="1"/>
</dbReference>
<dbReference type="Gene3D" id="3.30.450.40">
    <property type="match status" value="1"/>
</dbReference>
<dbReference type="GO" id="GO:0003700">
    <property type="term" value="F:DNA-binding transcription factor activity"/>
    <property type="evidence" value="ECO:0007669"/>
    <property type="project" value="TreeGrafter"/>
</dbReference>
<sequence length="225" mass="24139">MALLEAIAAAGGQARLVDLSGQLALSKSTLHGLLNTLAAMGYVSRHGTRYALGLRLREIAQPLSDADALLRTACAPALQELARRSAETCYLAVPCGTREYLYIDAVEGRRNLRMGSPRGRREGLTTSAIGKLFLAHDPGLVRSLRRAGMLPATLEAELRTIDKAGYALDLEEAEPGLNCLALPVRFEGRVMAALGVAGPAHRLRKSVLCSLATTCMRELFGMLKL</sequence>
<feature type="domain" description="HTH iclR-type" evidence="4">
    <location>
        <begin position="1"/>
        <end position="54"/>
    </location>
</feature>
<dbReference type="SUPFAM" id="SSF46785">
    <property type="entry name" value="Winged helix' DNA-binding domain"/>
    <property type="match status" value="1"/>
</dbReference>
<dbReference type="GO" id="GO:0003677">
    <property type="term" value="F:DNA binding"/>
    <property type="evidence" value="ECO:0007669"/>
    <property type="project" value="UniProtKB-KW"/>
</dbReference>
<dbReference type="InterPro" id="IPR005471">
    <property type="entry name" value="Tscrpt_reg_IclR_N"/>
</dbReference>
<name>A0A4Q1JZT5_9GAMM</name>
<dbReference type="Pfam" id="PF09339">
    <property type="entry name" value="HTH_IclR"/>
    <property type="match status" value="1"/>
</dbReference>
<dbReference type="InterPro" id="IPR036390">
    <property type="entry name" value="WH_DNA-bd_sf"/>
</dbReference>
<dbReference type="PANTHER" id="PTHR30136:SF35">
    <property type="entry name" value="HTH-TYPE TRANSCRIPTIONAL REGULATOR RV1719"/>
    <property type="match status" value="1"/>
</dbReference>
<evidence type="ECO:0000256" key="3">
    <source>
        <dbReference type="ARBA" id="ARBA00023163"/>
    </source>
</evidence>
<dbReference type="Pfam" id="PF01614">
    <property type="entry name" value="IclR_C"/>
    <property type="match status" value="1"/>
</dbReference>
<dbReference type="PANTHER" id="PTHR30136">
    <property type="entry name" value="HELIX-TURN-HELIX TRANSCRIPTIONAL REGULATOR, ICLR FAMILY"/>
    <property type="match status" value="1"/>
</dbReference>
<dbReference type="InterPro" id="IPR050707">
    <property type="entry name" value="HTH_MetabolicPath_Reg"/>
</dbReference>
<protein>
    <submittedName>
        <fullName evidence="6">IclR family transcriptional regulator</fullName>
    </submittedName>
</protein>
<dbReference type="InterPro" id="IPR036388">
    <property type="entry name" value="WH-like_DNA-bd_sf"/>
</dbReference>
<evidence type="ECO:0000313" key="6">
    <source>
        <dbReference type="EMBL" id="RXR08890.1"/>
    </source>
</evidence>
<organism evidence="6 7">
    <name type="scientific">Pseudoxanthomonas composti</name>
    <dbReference type="NCBI Taxonomy" id="2137479"/>
    <lineage>
        <taxon>Bacteria</taxon>
        <taxon>Pseudomonadati</taxon>
        <taxon>Pseudomonadota</taxon>
        <taxon>Gammaproteobacteria</taxon>
        <taxon>Lysobacterales</taxon>
        <taxon>Lysobacteraceae</taxon>
        <taxon>Pseudoxanthomonas</taxon>
    </lineage>
</organism>
<keyword evidence="7" id="KW-1185">Reference proteome</keyword>
<evidence type="ECO:0000256" key="1">
    <source>
        <dbReference type="ARBA" id="ARBA00023015"/>
    </source>
</evidence>
<evidence type="ECO:0000313" key="7">
    <source>
        <dbReference type="Proteomes" id="UP000289784"/>
    </source>
</evidence>
<dbReference type="EMBL" id="SAWZ01000001">
    <property type="protein sequence ID" value="RXR08890.1"/>
    <property type="molecule type" value="Genomic_DNA"/>
</dbReference>
<keyword evidence="1" id="KW-0805">Transcription regulation</keyword>
<evidence type="ECO:0000256" key="2">
    <source>
        <dbReference type="ARBA" id="ARBA00023125"/>
    </source>
</evidence>
<proteinExistence type="predicted"/>
<evidence type="ECO:0000259" key="4">
    <source>
        <dbReference type="PROSITE" id="PS51077"/>
    </source>
</evidence>
<accession>A0A4Q1JZT5</accession>
<dbReference type="Proteomes" id="UP000289784">
    <property type="component" value="Unassembled WGS sequence"/>
</dbReference>
<dbReference type="AlphaFoldDB" id="A0A4Q1JZT5"/>
<feature type="domain" description="IclR-ED" evidence="5">
    <location>
        <begin position="55"/>
        <end position="225"/>
    </location>
</feature>
<dbReference type="InterPro" id="IPR014757">
    <property type="entry name" value="Tscrpt_reg_IclR_C"/>
</dbReference>
<dbReference type="Gene3D" id="1.10.10.10">
    <property type="entry name" value="Winged helix-like DNA-binding domain superfamily/Winged helix DNA-binding domain"/>
    <property type="match status" value="1"/>
</dbReference>
<reference evidence="6 7" key="1">
    <citation type="submission" date="2019-01" db="EMBL/GenBank/DDBJ databases">
        <title>Pseudoxanthomonas composti sp. nov., isolated from compost.</title>
        <authorList>
            <person name="Yang G."/>
        </authorList>
    </citation>
    <scope>NUCLEOTIDE SEQUENCE [LARGE SCALE GENOMIC DNA]</scope>
    <source>
        <strain evidence="6 7">GSS15</strain>
    </source>
</reference>
<dbReference type="OrthoDB" id="9807558at2"/>
<dbReference type="PROSITE" id="PS51077">
    <property type="entry name" value="HTH_ICLR"/>
    <property type="match status" value="1"/>
</dbReference>
<gene>
    <name evidence="6" type="ORF">EPA99_02920</name>
</gene>
<comment type="caution">
    <text evidence="6">The sequence shown here is derived from an EMBL/GenBank/DDBJ whole genome shotgun (WGS) entry which is preliminary data.</text>
</comment>
<dbReference type="GO" id="GO:0045892">
    <property type="term" value="P:negative regulation of DNA-templated transcription"/>
    <property type="evidence" value="ECO:0007669"/>
    <property type="project" value="TreeGrafter"/>
</dbReference>